<reference evidence="11 12" key="1">
    <citation type="submission" date="2024-09" db="EMBL/GenBank/DDBJ databases">
        <authorList>
            <person name="Sun Q."/>
            <person name="Mori K."/>
        </authorList>
    </citation>
    <scope>NUCLEOTIDE SEQUENCE [LARGE SCALE GENOMIC DNA]</scope>
    <source>
        <strain evidence="11 12">JCM 1342</strain>
    </source>
</reference>
<feature type="transmembrane region" description="Helical" evidence="10">
    <location>
        <begin position="86"/>
        <end position="107"/>
    </location>
</feature>
<keyword evidence="10" id="KW-0813">Transport</keyword>
<comment type="subcellular location">
    <subcellularLocation>
        <location evidence="1 10">Cell membrane</location>
        <topology evidence="1 10">Multi-pass membrane protein</topology>
    </subcellularLocation>
</comment>
<evidence type="ECO:0000256" key="9">
    <source>
        <dbReference type="ARBA" id="ARBA00049940"/>
    </source>
</evidence>
<evidence type="ECO:0000313" key="12">
    <source>
        <dbReference type="Proteomes" id="UP001589611"/>
    </source>
</evidence>
<sequence>MSSSSRSLGTPTAPPQDFRDWRLIALVGLGGAVGTALRLGVTAVIPVDGQLPLAVIAVNLSGAFVLGWLLETLIQRGPETAVGRGIRLGVGTGVLGGYTTYSALAVGADGLIATDNLTVGLLVAVPTVVAGVILAWLGAVVARAITPRGQGQ</sequence>
<keyword evidence="3 10" id="KW-0812">Transmembrane</keyword>
<comment type="caution">
    <text evidence="11">The sequence shown here is derived from an EMBL/GenBank/DDBJ whole genome shotgun (WGS) entry which is preliminary data.</text>
</comment>
<dbReference type="EMBL" id="JBHMBE010000003">
    <property type="protein sequence ID" value="MFB9646120.1"/>
    <property type="molecule type" value="Genomic_DNA"/>
</dbReference>
<evidence type="ECO:0000256" key="1">
    <source>
        <dbReference type="ARBA" id="ARBA00004651"/>
    </source>
</evidence>
<keyword evidence="10" id="KW-0479">Metal-binding</keyword>
<feature type="binding site" evidence="10">
    <location>
        <position position="99"/>
    </location>
    <ligand>
        <name>Na(+)</name>
        <dbReference type="ChEBI" id="CHEBI:29101"/>
        <note>structural</note>
    </ligand>
</feature>
<keyword evidence="10" id="KW-0406">Ion transport</keyword>
<comment type="similarity">
    <text evidence="7 10">Belongs to the fluoride channel Fluc/FEX (TC 1.A.43) family.</text>
</comment>
<organism evidence="11 12">
    <name type="scientific">Microbacterium terregens</name>
    <dbReference type="NCBI Taxonomy" id="69363"/>
    <lineage>
        <taxon>Bacteria</taxon>
        <taxon>Bacillati</taxon>
        <taxon>Actinomycetota</taxon>
        <taxon>Actinomycetes</taxon>
        <taxon>Micrococcales</taxon>
        <taxon>Microbacteriaceae</taxon>
        <taxon>Microbacterium</taxon>
    </lineage>
</organism>
<keyword evidence="5 10" id="KW-0472">Membrane</keyword>
<keyword evidence="12" id="KW-1185">Reference proteome</keyword>
<feature type="transmembrane region" description="Helical" evidence="10">
    <location>
        <begin position="51"/>
        <end position="74"/>
    </location>
</feature>
<keyword evidence="4 10" id="KW-1133">Transmembrane helix</keyword>
<feature type="binding site" evidence="10">
    <location>
        <position position="96"/>
    </location>
    <ligand>
        <name>Na(+)</name>
        <dbReference type="ChEBI" id="CHEBI:29101"/>
        <note>structural</note>
    </ligand>
</feature>
<keyword evidence="10" id="KW-0915">Sodium</keyword>
<evidence type="ECO:0000256" key="10">
    <source>
        <dbReference type="HAMAP-Rule" id="MF_00454"/>
    </source>
</evidence>
<protein>
    <recommendedName>
        <fullName evidence="10">Fluoride-specific ion channel FluC</fullName>
    </recommendedName>
</protein>
<evidence type="ECO:0000313" key="11">
    <source>
        <dbReference type="EMBL" id="MFB9646120.1"/>
    </source>
</evidence>
<feature type="transmembrane region" description="Helical" evidence="10">
    <location>
        <begin position="21"/>
        <end position="45"/>
    </location>
</feature>
<proteinExistence type="inferred from homology"/>
<evidence type="ECO:0000256" key="8">
    <source>
        <dbReference type="ARBA" id="ARBA00035585"/>
    </source>
</evidence>
<feature type="transmembrane region" description="Helical" evidence="10">
    <location>
        <begin position="119"/>
        <end position="142"/>
    </location>
</feature>
<dbReference type="Proteomes" id="UP001589611">
    <property type="component" value="Unassembled WGS sequence"/>
</dbReference>
<evidence type="ECO:0000256" key="2">
    <source>
        <dbReference type="ARBA" id="ARBA00022475"/>
    </source>
</evidence>
<accession>A0ABV5T0M7</accession>
<gene>
    <name evidence="10" type="primary">fluC</name>
    <name evidence="10" type="synonym">crcB</name>
    <name evidence="11" type="ORF">ACFFPJ_09955</name>
</gene>
<dbReference type="Pfam" id="PF02537">
    <property type="entry name" value="CRCB"/>
    <property type="match status" value="1"/>
</dbReference>
<name>A0ABV5T0M7_9MICO</name>
<evidence type="ECO:0000256" key="3">
    <source>
        <dbReference type="ARBA" id="ARBA00022692"/>
    </source>
</evidence>
<comment type="activity regulation">
    <text evidence="10">Na(+) is not transported, but it plays an essential structural role and its presence is essential for fluoride channel function.</text>
</comment>
<dbReference type="RefSeq" id="WP_344712828.1">
    <property type="nucleotide sequence ID" value="NZ_BAAAWH010000001.1"/>
</dbReference>
<comment type="function">
    <text evidence="9 10">Fluoride-specific ion channel. Important for reducing fluoride concentration in the cell, thus reducing its toxicity.</text>
</comment>
<evidence type="ECO:0000256" key="6">
    <source>
        <dbReference type="ARBA" id="ARBA00023303"/>
    </source>
</evidence>
<keyword evidence="2 10" id="KW-1003">Cell membrane</keyword>
<evidence type="ECO:0000256" key="5">
    <source>
        <dbReference type="ARBA" id="ARBA00023136"/>
    </source>
</evidence>
<dbReference type="HAMAP" id="MF_00454">
    <property type="entry name" value="FluC"/>
    <property type="match status" value="1"/>
</dbReference>
<keyword evidence="6 10" id="KW-0407">Ion channel</keyword>
<dbReference type="InterPro" id="IPR003691">
    <property type="entry name" value="FluC"/>
</dbReference>
<comment type="catalytic activity">
    <reaction evidence="8">
        <text>fluoride(in) = fluoride(out)</text>
        <dbReference type="Rhea" id="RHEA:76159"/>
        <dbReference type="ChEBI" id="CHEBI:17051"/>
    </reaction>
    <physiologicalReaction direction="left-to-right" evidence="8">
        <dbReference type="Rhea" id="RHEA:76160"/>
    </physiologicalReaction>
</comment>
<evidence type="ECO:0000256" key="4">
    <source>
        <dbReference type="ARBA" id="ARBA00022989"/>
    </source>
</evidence>
<evidence type="ECO:0000256" key="7">
    <source>
        <dbReference type="ARBA" id="ARBA00035120"/>
    </source>
</evidence>